<dbReference type="KEGG" id="psb:Psyr_3517"/>
<dbReference type="HOGENOM" id="CLU_2466699_0_0_6"/>
<proteinExistence type="predicted"/>
<sequence length="88" mass="9992">MFQAIHSREGLRPLRGQVRSYARWAESRRPSGQGVANRECDAARSSLCASALLILAEGRRSELVREKVGMGAKMHRLKHRLREQARSH</sequence>
<gene>
    <name evidence="1" type="ordered locus">Psyr_3517</name>
</gene>
<dbReference type="OrthoDB" id="9899190at2"/>
<name>Q4ZQM3_PSEU2</name>
<dbReference type="AlphaFoldDB" id="Q4ZQM3"/>
<accession>Q4ZQM3</accession>
<organism evidence="1 2">
    <name type="scientific">Pseudomonas syringae pv. syringae (strain B728a)</name>
    <dbReference type="NCBI Taxonomy" id="205918"/>
    <lineage>
        <taxon>Bacteria</taxon>
        <taxon>Pseudomonadati</taxon>
        <taxon>Pseudomonadota</taxon>
        <taxon>Gammaproteobacteria</taxon>
        <taxon>Pseudomonadales</taxon>
        <taxon>Pseudomonadaceae</taxon>
        <taxon>Pseudomonas</taxon>
        <taxon>Pseudomonas syringae</taxon>
    </lineage>
</organism>
<protein>
    <submittedName>
        <fullName evidence="1">Uncharacterized protein</fullName>
    </submittedName>
</protein>
<dbReference type="Proteomes" id="UP000000426">
    <property type="component" value="Chromosome"/>
</dbReference>
<evidence type="ECO:0000313" key="1">
    <source>
        <dbReference type="EMBL" id="AAY38549.1"/>
    </source>
</evidence>
<reference evidence="1 2" key="1">
    <citation type="journal article" date="2005" name="Proc. Natl. Acad. Sci. U.S.A.">
        <title>Comparison of the complete genome sequences of Pseudomonas syringae pv. syringae B728a and pv. tomato DC3000.</title>
        <authorList>
            <person name="Feil H."/>
            <person name="Feil W.S."/>
            <person name="Chain P."/>
            <person name="Larimer F."/>
            <person name="Dibartolo G."/>
            <person name="Copeland A."/>
            <person name="Lykidis A."/>
            <person name="Trong S."/>
            <person name="Nolan M."/>
            <person name="Goltsman E."/>
            <person name="Thiel J."/>
            <person name="Malfatti S."/>
            <person name="Loper J.E."/>
            <person name="Lapidus A."/>
            <person name="Detter J.C."/>
            <person name="Land M."/>
            <person name="Richardson P.M."/>
            <person name="Kyrpides N.C."/>
            <person name="Ivanova N."/>
            <person name="Lindow S.E."/>
        </authorList>
    </citation>
    <scope>NUCLEOTIDE SEQUENCE [LARGE SCALE GENOMIC DNA]</scope>
    <source>
        <strain evidence="1 2">B728a</strain>
    </source>
</reference>
<dbReference type="EMBL" id="CP000075">
    <property type="protein sequence ID" value="AAY38549.1"/>
    <property type="molecule type" value="Genomic_DNA"/>
</dbReference>
<dbReference type="STRING" id="205918.Psyr_3517"/>
<evidence type="ECO:0000313" key="2">
    <source>
        <dbReference type="Proteomes" id="UP000000426"/>
    </source>
</evidence>